<evidence type="ECO:0000313" key="4">
    <source>
        <dbReference type="Proteomes" id="UP000577697"/>
    </source>
</evidence>
<protein>
    <submittedName>
        <fullName evidence="2">Protein required for attachment to host cells</fullName>
    </submittedName>
</protein>
<name>A0AAC9ARQ7_AMIAI</name>
<keyword evidence="4" id="KW-1185">Reference proteome</keyword>
<dbReference type="Proteomes" id="UP000075755">
    <property type="component" value="Chromosome"/>
</dbReference>
<dbReference type="Proteomes" id="UP000577697">
    <property type="component" value="Unassembled WGS sequence"/>
</dbReference>
<dbReference type="AlphaFoldDB" id="A0AAC9ARQ7"/>
<dbReference type="Pfam" id="PF10116">
    <property type="entry name" value="Host_attach"/>
    <property type="match status" value="1"/>
</dbReference>
<dbReference type="KEGG" id="aak:AA2016_3257"/>
<proteinExistence type="predicted"/>
<dbReference type="InterPro" id="IPR019291">
    <property type="entry name" value="Host_attachment_protein"/>
</dbReference>
<evidence type="ECO:0000313" key="1">
    <source>
        <dbReference type="EMBL" id="AMS42179.1"/>
    </source>
</evidence>
<evidence type="ECO:0000313" key="2">
    <source>
        <dbReference type="EMBL" id="MBB3706580.1"/>
    </source>
</evidence>
<dbReference type="EMBL" id="JACICB010000010">
    <property type="protein sequence ID" value="MBB3706580.1"/>
    <property type="molecule type" value="Genomic_DNA"/>
</dbReference>
<dbReference type="RefSeq" id="WP_169808332.1">
    <property type="nucleotide sequence ID" value="NZ_CP015005.1"/>
</dbReference>
<organism evidence="1 3">
    <name type="scientific">Aminobacter aminovorans</name>
    <name type="common">Chelatobacter heintzii</name>
    <dbReference type="NCBI Taxonomy" id="83263"/>
    <lineage>
        <taxon>Bacteria</taxon>
        <taxon>Pseudomonadati</taxon>
        <taxon>Pseudomonadota</taxon>
        <taxon>Alphaproteobacteria</taxon>
        <taxon>Hyphomicrobiales</taxon>
        <taxon>Phyllobacteriaceae</taxon>
        <taxon>Aminobacter</taxon>
    </lineage>
</organism>
<dbReference type="EMBL" id="CP015005">
    <property type="protein sequence ID" value="AMS42179.1"/>
    <property type="molecule type" value="Genomic_DNA"/>
</dbReference>
<reference evidence="2 4" key="2">
    <citation type="submission" date="2020-08" db="EMBL/GenBank/DDBJ databases">
        <title>Genomic Encyclopedia of Type Strains, Phase IV (KMG-IV): sequencing the most valuable type-strain genomes for metagenomic binning, comparative biology and taxonomic classification.</title>
        <authorList>
            <person name="Goeker M."/>
        </authorList>
    </citation>
    <scope>NUCLEOTIDE SEQUENCE [LARGE SCALE GENOMIC DNA]</scope>
    <source>
        <strain evidence="2 4">DSM 10368</strain>
    </source>
</reference>
<evidence type="ECO:0000313" key="3">
    <source>
        <dbReference type="Proteomes" id="UP000075755"/>
    </source>
</evidence>
<accession>A0AAC9ARQ7</accession>
<gene>
    <name evidence="1" type="ORF">AA2016_3257</name>
    <name evidence="2" type="ORF">FHS67_002906</name>
</gene>
<sequence length="152" mass="17369">MKRKKTWILVADGARARIIRQMEGDNEDAALLDDLVFEVNHKTLREIMSDRPGRSFASKGRRRSAMEYVSDPVQEQEVQFAITLIEELGRRYADHEFDHLAIVAEPRMLGTLRQNLPGVLVSTLVKEVAKDLTKLPKLQLMQALNKLDIQVC</sequence>
<reference evidence="1 3" key="1">
    <citation type="submission" date="2016-03" db="EMBL/GenBank/DDBJ databases">
        <title>Complete genome of Aminobacter aminovorans KCTC 2477.</title>
        <authorList>
            <person name="Kim K.M."/>
        </authorList>
    </citation>
    <scope>NUCLEOTIDE SEQUENCE [LARGE SCALE GENOMIC DNA]</scope>
    <source>
        <strain evidence="1 3">KCTC 2477</strain>
    </source>
</reference>